<keyword evidence="5" id="KW-0460">Magnesium</keyword>
<keyword evidence="3 5" id="KW-0479">Metal-binding</keyword>
<feature type="binding site" evidence="5">
    <location>
        <position position="99"/>
    </location>
    <ligand>
        <name>Mg(2+)</name>
        <dbReference type="ChEBI" id="CHEBI:18420"/>
    </ligand>
</feature>
<evidence type="ECO:0000256" key="3">
    <source>
        <dbReference type="ARBA" id="ARBA00022723"/>
    </source>
</evidence>
<gene>
    <name evidence="7" type="primary">vapC_7</name>
    <name evidence="5" type="synonym">vapC</name>
    <name evidence="7" type="ORF">AW09_003445</name>
</gene>
<dbReference type="SUPFAM" id="SSF88723">
    <property type="entry name" value="PIN domain-like"/>
    <property type="match status" value="1"/>
</dbReference>
<dbReference type="InterPro" id="IPR029060">
    <property type="entry name" value="PIN-like_dom_sf"/>
</dbReference>
<dbReference type="CDD" id="cd09871">
    <property type="entry name" value="PIN_MtVapC28-VapC30-like"/>
    <property type="match status" value="1"/>
</dbReference>
<dbReference type="GO" id="GO:0004540">
    <property type="term" value="F:RNA nuclease activity"/>
    <property type="evidence" value="ECO:0007669"/>
    <property type="project" value="InterPro"/>
</dbReference>
<evidence type="ECO:0000256" key="1">
    <source>
        <dbReference type="ARBA" id="ARBA00022649"/>
    </source>
</evidence>
<name>A0A080LSP9_9PROT</name>
<proteinExistence type="inferred from homology"/>
<feature type="domain" description="PIN" evidence="6">
    <location>
        <begin position="1"/>
        <end position="124"/>
    </location>
</feature>
<evidence type="ECO:0000256" key="2">
    <source>
        <dbReference type="ARBA" id="ARBA00022722"/>
    </source>
</evidence>
<dbReference type="EMBL" id="JDVG02000545">
    <property type="protein sequence ID" value="KFB71413.1"/>
    <property type="molecule type" value="Genomic_DNA"/>
</dbReference>
<keyword evidence="5" id="KW-0800">Toxin</keyword>
<evidence type="ECO:0000313" key="8">
    <source>
        <dbReference type="Proteomes" id="UP000020077"/>
    </source>
</evidence>
<comment type="cofactor">
    <cofactor evidence="5">
        <name>Mg(2+)</name>
        <dbReference type="ChEBI" id="CHEBI:18420"/>
    </cofactor>
</comment>
<dbReference type="AlphaFoldDB" id="A0A080LSP9"/>
<keyword evidence="2 5" id="KW-0540">Nuclease</keyword>
<dbReference type="Proteomes" id="UP000020077">
    <property type="component" value="Unassembled WGS sequence"/>
</dbReference>
<keyword evidence="4 5" id="KW-0378">Hydrolase</keyword>
<feature type="binding site" evidence="5">
    <location>
        <position position="4"/>
    </location>
    <ligand>
        <name>Mg(2+)</name>
        <dbReference type="ChEBI" id="CHEBI:18420"/>
    </ligand>
</feature>
<evidence type="ECO:0000259" key="6">
    <source>
        <dbReference type="Pfam" id="PF01850"/>
    </source>
</evidence>
<organism evidence="7 8">
    <name type="scientific">Candidatus Accumulibacter phosphatis</name>
    <dbReference type="NCBI Taxonomy" id="327160"/>
    <lineage>
        <taxon>Bacteria</taxon>
        <taxon>Pseudomonadati</taxon>
        <taxon>Pseudomonadota</taxon>
        <taxon>Betaproteobacteria</taxon>
        <taxon>Candidatus Accumulibacter</taxon>
    </lineage>
</organism>
<dbReference type="HAMAP" id="MF_00265">
    <property type="entry name" value="VapC_Nob1"/>
    <property type="match status" value="1"/>
</dbReference>
<dbReference type="InterPro" id="IPR022907">
    <property type="entry name" value="VapC_family"/>
</dbReference>
<comment type="function">
    <text evidence="5">Toxic component of a toxin-antitoxin (TA) system. An RNase.</text>
</comment>
<keyword evidence="1 5" id="KW-1277">Toxin-antitoxin system</keyword>
<dbReference type="InterPro" id="IPR002716">
    <property type="entry name" value="PIN_dom"/>
</dbReference>
<protein>
    <recommendedName>
        <fullName evidence="5">Ribonuclease VapC</fullName>
        <shortName evidence="5">RNase VapC</shortName>
        <ecNumber evidence="5">3.1.-.-</ecNumber>
    </recommendedName>
    <alternativeName>
        <fullName evidence="5">Toxin VapC</fullName>
    </alternativeName>
</protein>
<evidence type="ECO:0000256" key="5">
    <source>
        <dbReference type="HAMAP-Rule" id="MF_00265"/>
    </source>
</evidence>
<reference evidence="7 8" key="1">
    <citation type="submission" date="2014-02" db="EMBL/GenBank/DDBJ databases">
        <title>Expanding our view of genomic diversity in Candidatus Accumulibacter clades.</title>
        <authorList>
            <person name="Skennerton C.T."/>
            <person name="Barr J.J."/>
            <person name="Slater F.R."/>
            <person name="Bond P.L."/>
            <person name="Tyson G.W."/>
        </authorList>
    </citation>
    <scope>NUCLEOTIDE SEQUENCE [LARGE SCALE GENOMIC DNA]</scope>
    <source>
        <strain evidence="8">BA-91</strain>
    </source>
</reference>
<dbReference type="Pfam" id="PF01850">
    <property type="entry name" value="PIN"/>
    <property type="match status" value="1"/>
</dbReference>
<accession>A0A080LSP9</accession>
<comment type="similarity">
    <text evidence="5">Belongs to the PINc/VapC protein family.</text>
</comment>
<dbReference type="Gene3D" id="3.40.50.1010">
    <property type="entry name" value="5'-nuclease"/>
    <property type="match status" value="1"/>
</dbReference>
<dbReference type="EC" id="3.1.-.-" evidence="5"/>
<dbReference type="GO" id="GO:0000287">
    <property type="term" value="F:magnesium ion binding"/>
    <property type="evidence" value="ECO:0007669"/>
    <property type="project" value="UniProtKB-UniRule"/>
</dbReference>
<dbReference type="GO" id="GO:0016787">
    <property type="term" value="F:hydrolase activity"/>
    <property type="evidence" value="ECO:0007669"/>
    <property type="project" value="UniProtKB-KW"/>
</dbReference>
<comment type="caution">
    <text evidence="7">The sequence shown here is derived from an EMBL/GenBank/DDBJ whole genome shotgun (WGS) entry which is preliminary data.</text>
</comment>
<evidence type="ECO:0000313" key="7">
    <source>
        <dbReference type="EMBL" id="KFB71413.1"/>
    </source>
</evidence>
<evidence type="ECO:0000256" key="4">
    <source>
        <dbReference type="ARBA" id="ARBA00022801"/>
    </source>
</evidence>
<dbReference type="GO" id="GO:0090729">
    <property type="term" value="F:toxin activity"/>
    <property type="evidence" value="ECO:0007669"/>
    <property type="project" value="UniProtKB-KW"/>
</dbReference>
<sequence>MVVDSSALVAILLGEPEGDALALALAGAEMPVICAPNWLEAMMVISARLGCPGVQALGELLDAAEVQVEPADAELVQTAFDAWQRFGKWHHPAGLNFGDCFAYALTSRRGDVLLFKGHDFSQTDVMPAPGQQ</sequence>